<proteinExistence type="predicted"/>
<name>A0A2Z6GDP2_9PROT</name>
<dbReference type="Proteomes" id="UP000033070">
    <property type="component" value="Chromosome"/>
</dbReference>
<reference evidence="1 2" key="1">
    <citation type="submission" date="2018-06" db="EMBL/GenBank/DDBJ databases">
        <title>OYT1 Genome Sequencing.</title>
        <authorList>
            <person name="Kato S."/>
            <person name="Itoh T."/>
            <person name="Ohkuma M."/>
        </authorList>
    </citation>
    <scope>NUCLEOTIDE SEQUENCE [LARGE SCALE GENOMIC DNA]</scope>
    <source>
        <strain evidence="1 2">OYT1</strain>
    </source>
</reference>
<gene>
    <name evidence="1" type="ORF">OYT1_ch2223</name>
</gene>
<protein>
    <submittedName>
        <fullName evidence="1">Uncharacterized protein</fullName>
    </submittedName>
</protein>
<evidence type="ECO:0000313" key="2">
    <source>
        <dbReference type="Proteomes" id="UP000033070"/>
    </source>
</evidence>
<accession>A0A2Z6GDP2</accession>
<keyword evidence="2" id="KW-1185">Reference proteome</keyword>
<sequence>MKKATLAGWIKPIEDLATEQSQALLNELKNIFQDTKKQGQDELRRCVRSMFDIIPIEQIREIVQEEFEAHLLSKL</sequence>
<dbReference type="KEGG" id="fam:OYT1_ch2223"/>
<dbReference type="AlphaFoldDB" id="A0A2Z6GDP2"/>
<evidence type="ECO:0000313" key="1">
    <source>
        <dbReference type="EMBL" id="BBE51743.1"/>
    </source>
</evidence>
<organism evidence="1 2">
    <name type="scientific">Ferriphaselus amnicola</name>
    <dbReference type="NCBI Taxonomy" id="1188319"/>
    <lineage>
        <taxon>Bacteria</taxon>
        <taxon>Pseudomonadati</taxon>
        <taxon>Pseudomonadota</taxon>
        <taxon>Betaproteobacteria</taxon>
        <taxon>Nitrosomonadales</taxon>
        <taxon>Gallionellaceae</taxon>
        <taxon>Ferriphaselus</taxon>
    </lineage>
</organism>
<dbReference type="EMBL" id="AP018738">
    <property type="protein sequence ID" value="BBE51743.1"/>
    <property type="molecule type" value="Genomic_DNA"/>
</dbReference>